<dbReference type="PANTHER" id="PTHR44942:SF4">
    <property type="entry name" value="METHYLTRANSFERASE TYPE 11 DOMAIN-CONTAINING PROTEIN"/>
    <property type="match status" value="1"/>
</dbReference>
<evidence type="ECO:0000256" key="2">
    <source>
        <dbReference type="ARBA" id="ARBA00022679"/>
    </source>
</evidence>
<keyword evidence="5" id="KW-1185">Reference proteome</keyword>
<keyword evidence="2" id="KW-0808">Transferase</keyword>
<dbReference type="CDD" id="cd02440">
    <property type="entry name" value="AdoMet_MTases"/>
    <property type="match status" value="1"/>
</dbReference>
<dbReference type="OrthoDB" id="3647at2759"/>
<feature type="domain" description="Methyltransferase" evidence="3">
    <location>
        <begin position="22"/>
        <end position="119"/>
    </location>
</feature>
<dbReference type="GO" id="GO:0032259">
    <property type="term" value="P:methylation"/>
    <property type="evidence" value="ECO:0007669"/>
    <property type="project" value="UniProtKB-KW"/>
</dbReference>
<dbReference type="Proteomes" id="UP000623467">
    <property type="component" value="Unassembled WGS sequence"/>
</dbReference>
<evidence type="ECO:0000256" key="1">
    <source>
        <dbReference type="ARBA" id="ARBA00022603"/>
    </source>
</evidence>
<keyword evidence="1" id="KW-0489">Methyltransferase</keyword>
<accession>A0A8H7D502</accession>
<evidence type="ECO:0000259" key="3">
    <source>
        <dbReference type="Pfam" id="PF13649"/>
    </source>
</evidence>
<organism evidence="4 5">
    <name type="scientific">Mycena sanguinolenta</name>
    <dbReference type="NCBI Taxonomy" id="230812"/>
    <lineage>
        <taxon>Eukaryota</taxon>
        <taxon>Fungi</taxon>
        <taxon>Dikarya</taxon>
        <taxon>Basidiomycota</taxon>
        <taxon>Agaricomycotina</taxon>
        <taxon>Agaricomycetes</taxon>
        <taxon>Agaricomycetidae</taxon>
        <taxon>Agaricales</taxon>
        <taxon>Marasmiineae</taxon>
        <taxon>Mycenaceae</taxon>
        <taxon>Mycena</taxon>
    </lineage>
</organism>
<dbReference type="PANTHER" id="PTHR44942">
    <property type="entry name" value="METHYLTRANSF_11 DOMAIN-CONTAINING PROTEIN"/>
    <property type="match status" value="1"/>
</dbReference>
<dbReference type="GO" id="GO:0008168">
    <property type="term" value="F:methyltransferase activity"/>
    <property type="evidence" value="ECO:0007669"/>
    <property type="project" value="UniProtKB-KW"/>
</dbReference>
<dbReference type="InterPro" id="IPR051052">
    <property type="entry name" value="Diverse_substrate_MTase"/>
</dbReference>
<reference evidence="4" key="1">
    <citation type="submission" date="2020-05" db="EMBL/GenBank/DDBJ databases">
        <title>Mycena genomes resolve the evolution of fungal bioluminescence.</title>
        <authorList>
            <person name="Tsai I.J."/>
        </authorList>
    </citation>
    <scope>NUCLEOTIDE SEQUENCE</scope>
    <source>
        <strain evidence="4">160909Yilan</strain>
    </source>
</reference>
<evidence type="ECO:0000313" key="5">
    <source>
        <dbReference type="Proteomes" id="UP000623467"/>
    </source>
</evidence>
<dbReference type="SUPFAM" id="SSF53335">
    <property type="entry name" value="S-adenosyl-L-methionine-dependent methyltransferases"/>
    <property type="match status" value="1"/>
</dbReference>
<name>A0A8H7D502_9AGAR</name>
<dbReference type="Pfam" id="PF13649">
    <property type="entry name" value="Methyltransf_25"/>
    <property type="match status" value="1"/>
</dbReference>
<protein>
    <submittedName>
        <fullName evidence="4">Methyltransf-25 domain-containing protein</fullName>
    </submittedName>
</protein>
<gene>
    <name evidence="4" type="ORF">MSAN_01255700</name>
</gene>
<comment type="caution">
    <text evidence="4">The sequence shown here is derived from an EMBL/GenBank/DDBJ whole genome shotgun (WGS) entry which is preliminary data.</text>
</comment>
<evidence type="ECO:0000313" key="4">
    <source>
        <dbReference type="EMBL" id="KAF7359141.1"/>
    </source>
</evidence>
<dbReference type="InterPro" id="IPR029063">
    <property type="entry name" value="SAM-dependent_MTases_sf"/>
</dbReference>
<dbReference type="InterPro" id="IPR041698">
    <property type="entry name" value="Methyltransf_25"/>
</dbReference>
<dbReference type="EMBL" id="JACAZH010000009">
    <property type="protein sequence ID" value="KAF7359141.1"/>
    <property type="molecule type" value="Genomic_DNA"/>
</dbReference>
<proteinExistence type="predicted"/>
<sequence>MAASVCNAILQAYSFDKEATLVLDYACGTGIVARGIAPHCKTLLGVDISQGMVDEFNKGAENHGISTEKMRAVRMELKGEDTELEGIKFDVVMCSLAYHHFGDMAAVTRLLTFFLKPGGTLIVVDYPKMDAAAVPVEALSVIAHAGGVTEVALKEVYDGVGLGDFQWVLFQGPKSDIHPEGLFLAKGIKI</sequence>
<dbReference type="AlphaFoldDB" id="A0A8H7D502"/>
<dbReference type="Gene3D" id="3.40.50.150">
    <property type="entry name" value="Vaccinia Virus protein VP39"/>
    <property type="match status" value="1"/>
</dbReference>